<sequence>MSEAVGFYIAHQMTVANLPSSEARIYSPLAAKKVDNAAEIGLPVSIGRRRRRHACPITPQCQRGNQTDDSSVGRNAL</sequence>
<dbReference type="Proteomes" id="UP000238523">
    <property type="component" value="Plasmid pRLN3"/>
</dbReference>
<reference evidence="2 3" key="1">
    <citation type="submission" date="2017-11" db="EMBL/GenBank/DDBJ databases">
        <title>Complete genome of Rhizobium leguminosarum Norway, an ineffective micro-symbiont.</title>
        <authorList>
            <person name="Hoffrichter A."/>
            <person name="Liang J."/>
            <person name="Brachmann A."/>
            <person name="Marin M."/>
        </authorList>
    </citation>
    <scope>NUCLEOTIDE SEQUENCE [LARGE SCALE GENOMIC DNA]</scope>
    <source>
        <strain evidence="2 3">Norway</strain>
        <plasmid evidence="3">Plasmid prln3</plasmid>
    </source>
</reference>
<proteinExistence type="predicted"/>
<keyword evidence="2" id="KW-0614">Plasmid</keyword>
<feature type="region of interest" description="Disordered" evidence="1">
    <location>
        <begin position="53"/>
        <end position="77"/>
    </location>
</feature>
<protein>
    <submittedName>
        <fullName evidence="2">Uncharacterized protein</fullName>
    </submittedName>
</protein>
<dbReference type="EMBL" id="CP025015">
    <property type="protein sequence ID" value="AUW47407.1"/>
    <property type="molecule type" value="Genomic_DNA"/>
</dbReference>
<gene>
    <name evidence="2" type="ORF">CUJ84_pRLN3000281</name>
</gene>
<feature type="compositionally biased region" description="Polar residues" evidence="1">
    <location>
        <begin position="59"/>
        <end position="77"/>
    </location>
</feature>
<dbReference type="AlphaFoldDB" id="A0A2K9ZGL2"/>
<evidence type="ECO:0000256" key="1">
    <source>
        <dbReference type="SAM" id="MobiDB-lite"/>
    </source>
</evidence>
<evidence type="ECO:0000313" key="2">
    <source>
        <dbReference type="EMBL" id="AUW47407.1"/>
    </source>
</evidence>
<evidence type="ECO:0000313" key="3">
    <source>
        <dbReference type="Proteomes" id="UP000238523"/>
    </source>
</evidence>
<accession>A0A2K9ZGL2</accession>
<name>A0A2K9ZGL2_RHILE</name>
<geneLocation type="plasmid" evidence="3">
    <name>prln3</name>
</geneLocation>
<organism evidence="2 3">
    <name type="scientific">Rhizobium leguminosarum</name>
    <dbReference type="NCBI Taxonomy" id="384"/>
    <lineage>
        <taxon>Bacteria</taxon>
        <taxon>Pseudomonadati</taxon>
        <taxon>Pseudomonadota</taxon>
        <taxon>Alphaproteobacteria</taxon>
        <taxon>Hyphomicrobiales</taxon>
        <taxon>Rhizobiaceae</taxon>
        <taxon>Rhizobium/Agrobacterium group</taxon>
        <taxon>Rhizobium</taxon>
    </lineage>
</organism>